<keyword evidence="7" id="KW-1185">Reference proteome</keyword>
<reference evidence="6 7" key="1">
    <citation type="journal article" date="2018" name="Nat. Ecol. Evol.">
        <title>Pezizomycetes genomes reveal the molecular basis of ectomycorrhizal truffle lifestyle.</title>
        <authorList>
            <person name="Murat C."/>
            <person name="Payen T."/>
            <person name="Noel B."/>
            <person name="Kuo A."/>
            <person name="Morin E."/>
            <person name="Chen J."/>
            <person name="Kohler A."/>
            <person name="Krizsan K."/>
            <person name="Balestrini R."/>
            <person name="Da Silva C."/>
            <person name="Montanini B."/>
            <person name="Hainaut M."/>
            <person name="Levati E."/>
            <person name="Barry K.W."/>
            <person name="Belfiori B."/>
            <person name="Cichocki N."/>
            <person name="Clum A."/>
            <person name="Dockter R.B."/>
            <person name="Fauchery L."/>
            <person name="Guy J."/>
            <person name="Iotti M."/>
            <person name="Le Tacon F."/>
            <person name="Lindquist E.A."/>
            <person name="Lipzen A."/>
            <person name="Malagnac F."/>
            <person name="Mello A."/>
            <person name="Molinier V."/>
            <person name="Miyauchi S."/>
            <person name="Poulain J."/>
            <person name="Riccioni C."/>
            <person name="Rubini A."/>
            <person name="Sitrit Y."/>
            <person name="Splivallo R."/>
            <person name="Traeger S."/>
            <person name="Wang M."/>
            <person name="Zifcakova L."/>
            <person name="Wipf D."/>
            <person name="Zambonelli A."/>
            <person name="Paolocci F."/>
            <person name="Nowrousian M."/>
            <person name="Ottonello S."/>
            <person name="Baldrian P."/>
            <person name="Spatafora J.W."/>
            <person name="Henrissat B."/>
            <person name="Nagy L.G."/>
            <person name="Aury J.M."/>
            <person name="Wincker P."/>
            <person name="Grigoriev I.V."/>
            <person name="Bonfante P."/>
            <person name="Martin F.M."/>
        </authorList>
    </citation>
    <scope>NUCLEOTIDE SEQUENCE [LARGE SCALE GENOMIC DNA]</scope>
    <source>
        <strain evidence="6 7">120613-1</strain>
    </source>
</reference>
<feature type="transmembrane region" description="Helical" evidence="5">
    <location>
        <begin position="102"/>
        <end position="120"/>
    </location>
</feature>
<evidence type="ECO:0000256" key="4">
    <source>
        <dbReference type="ARBA" id="ARBA00023136"/>
    </source>
</evidence>
<gene>
    <name evidence="6" type="ORF">L873DRAFT_1778140</name>
</gene>
<feature type="transmembrane region" description="Helical" evidence="5">
    <location>
        <begin position="298"/>
        <end position="320"/>
    </location>
</feature>
<feature type="transmembrane region" description="Helical" evidence="5">
    <location>
        <begin position="31"/>
        <end position="51"/>
    </location>
</feature>
<organism evidence="6 7">
    <name type="scientific">Choiromyces venosus 120613-1</name>
    <dbReference type="NCBI Taxonomy" id="1336337"/>
    <lineage>
        <taxon>Eukaryota</taxon>
        <taxon>Fungi</taxon>
        <taxon>Dikarya</taxon>
        <taxon>Ascomycota</taxon>
        <taxon>Pezizomycotina</taxon>
        <taxon>Pezizomycetes</taxon>
        <taxon>Pezizales</taxon>
        <taxon>Tuberaceae</taxon>
        <taxon>Choiromyces</taxon>
    </lineage>
</organism>
<feature type="transmembrane region" description="Helical" evidence="5">
    <location>
        <begin position="253"/>
        <end position="286"/>
    </location>
</feature>
<evidence type="ECO:0000256" key="3">
    <source>
        <dbReference type="ARBA" id="ARBA00022989"/>
    </source>
</evidence>
<feature type="transmembrane region" description="Helical" evidence="5">
    <location>
        <begin position="441"/>
        <end position="464"/>
    </location>
</feature>
<dbReference type="InterPro" id="IPR007300">
    <property type="entry name" value="CidB/LrgB"/>
</dbReference>
<dbReference type="AlphaFoldDB" id="A0A3N4JH00"/>
<feature type="transmembrane region" description="Helical" evidence="5">
    <location>
        <begin position="132"/>
        <end position="151"/>
    </location>
</feature>
<keyword evidence="4 5" id="KW-0472">Membrane</keyword>
<protein>
    <recommendedName>
        <fullName evidence="8">LrgB-domain-containing protein</fullName>
    </recommendedName>
</protein>
<evidence type="ECO:0000256" key="1">
    <source>
        <dbReference type="ARBA" id="ARBA00004141"/>
    </source>
</evidence>
<dbReference type="PANTHER" id="PTHR30249:SF0">
    <property type="entry name" value="PLASTIDAL GLYCOLATE_GLYCERATE TRANSLOCATOR 1, CHLOROPLASTIC"/>
    <property type="match status" value="1"/>
</dbReference>
<dbReference type="Proteomes" id="UP000276215">
    <property type="component" value="Unassembled WGS sequence"/>
</dbReference>
<feature type="transmembrane region" description="Helical" evidence="5">
    <location>
        <begin position="386"/>
        <end position="409"/>
    </location>
</feature>
<proteinExistence type="predicted"/>
<evidence type="ECO:0000256" key="2">
    <source>
        <dbReference type="ARBA" id="ARBA00022692"/>
    </source>
</evidence>
<keyword evidence="3 5" id="KW-1133">Transmembrane helix</keyword>
<evidence type="ECO:0000313" key="7">
    <source>
        <dbReference type="Proteomes" id="UP000276215"/>
    </source>
</evidence>
<dbReference type="PANTHER" id="PTHR30249">
    <property type="entry name" value="PUTATIVE SEROTONIN TRANSPORTER"/>
    <property type="match status" value="1"/>
</dbReference>
<dbReference type="Pfam" id="PF04172">
    <property type="entry name" value="LrgB"/>
    <property type="match status" value="1"/>
</dbReference>
<sequence>MTDLTVEWPRAIKDGTSAISLIVQSSWRRLIVSWIYVPIGVFLVLLACWGIDSLIRLSGKTTFPASVACMLLLYFGLVAFEACFGDRRTRKLLNIVDVPAGFALRYINVFFTPSFILLPLSTPIGGIEIGKIIAVFSIGFLLATISTSYLIRTLQILFKPTKRSAEHDQGEPLQDLIPLTNTPQTSLEPSLAETAQDSLLQSPLPAAETTRIRGPGPEASFSQTTPITSLQQQTVLLSRPQAWAAYLSLHLDIVTYTLILVVGVPVAFIIGYALPLHVAINVLSFFAARSLSPKITKILHPVLGCSLLTLLSFYTVSLILRQSLFDTLQAYSTGTRYLSLFRGQTKSLPLPGAGDIFASVLDVSIVALALPMYTHRDELRRHFPSIVIPGIVLAVGSVFTYPAVCHAIGIEARRSLSFTARSLTLALATPSIRNLDGDMNLVAVLCITSGILGVLIGGPILKFLRVPEGDYVTRGVTLGMNSTAITTAHLLVTDPRAAALSSLAMVVFGTGVVALTAVPPVVNKVREIVGGL</sequence>
<evidence type="ECO:0000256" key="5">
    <source>
        <dbReference type="SAM" id="Phobius"/>
    </source>
</evidence>
<accession>A0A3N4JH00</accession>
<dbReference type="STRING" id="1336337.A0A3N4JH00"/>
<feature type="transmembrane region" description="Helical" evidence="5">
    <location>
        <begin position="63"/>
        <end position="82"/>
    </location>
</feature>
<comment type="subcellular location">
    <subcellularLocation>
        <location evidence="1">Membrane</location>
        <topology evidence="1">Multi-pass membrane protein</topology>
    </subcellularLocation>
</comment>
<name>A0A3N4JH00_9PEZI</name>
<dbReference type="GO" id="GO:0016020">
    <property type="term" value="C:membrane"/>
    <property type="evidence" value="ECO:0007669"/>
    <property type="project" value="UniProtKB-SubCell"/>
</dbReference>
<keyword evidence="2 5" id="KW-0812">Transmembrane</keyword>
<feature type="transmembrane region" description="Helical" evidence="5">
    <location>
        <begin position="471"/>
        <end position="492"/>
    </location>
</feature>
<feature type="transmembrane region" description="Helical" evidence="5">
    <location>
        <begin position="356"/>
        <end position="374"/>
    </location>
</feature>
<dbReference type="EMBL" id="ML120458">
    <property type="protein sequence ID" value="RPA93144.1"/>
    <property type="molecule type" value="Genomic_DNA"/>
</dbReference>
<dbReference type="OrthoDB" id="2502820at2759"/>
<evidence type="ECO:0000313" key="6">
    <source>
        <dbReference type="EMBL" id="RPA93144.1"/>
    </source>
</evidence>
<feature type="transmembrane region" description="Helical" evidence="5">
    <location>
        <begin position="498"/>
        <end position="518"/>
    </location>
</feature>
<evidence type="ECO:0008006" key="8">
    <source>
        <dbReference type="Google" id="ProtNLM"/>
    </source>
</evidence>